<dbReference type="AlphaFoldDB" id="A0A0M0J8G0"/>
<dbReference type="InterPro" id="IPR036180">
    <property type="entry name" value="Gelsolin-like_dom_sf"/>
</dbReference>
<comment type="caution">
    <text evidence="9">The sequence shown here is derived from an EMBL/GenBank/DDBJ whole genome shotgun (WGS) entry which is preliminary data.</text>
</comment>
<evidence type="ECO:0000259" key="8">
    <source>
        <dbReference type="Pfam" id="PF08033"/>
    </source>
</evidence>
<dbReference type="InterPro" id="IPR036175">
    <property type="entry name" value="Sec23/24_helical_dom_sf"/>
</dbReference>
<proteinExistence type="inferred from homology"/>
<dbReference type="InterPro" id="IPR006895">
    <property type="entry name" value="Znf_Sec23_Sec24"/>
</dbReference>
<dbReference type="Gene3D" id="3.40.20.10">
    <property type="entry name" value="Severin"/>
    <property type="match status" value="1"/>
</dbReference>
<evidence type="ECO:0000259" key="4">
    <source>
        <dbReference type="Pfam" id="PF00626"/>
    </source>
</evidence>
<dbReference type="PANTHER" id="PTHR13803">
    <property type="entry name" value="SEC24-RELATED PROTEIN"/>
    <property type="match status" value="1"/>
</dbReference>
<evidence type="ECO:0000256" key="1">
    <source>
        <dbReference type="ARBA" id="ARBA00008334"/>
    </source>
</evidence>
<feature type="domain" description="Gelsolin-like" evidence="4">
    <location>
        <begin position="595"/>
        <end position="656"/>
    </location>
</feature>
<comment type="similarity">
    <text evidence="1">Belongs to the SEC23/SEC24 family. SEC24 subfamily.</text>
</comment>
<dbReference type="GO" id="GO:0006886">
    <property type="term" value="P:intracellular protein transport"/>
    <property type="evidence" value="ECO:0007669"/>
    <property type="project" value="InterPro"/>
</dbReference>
<evidence type="ECO:0000313" key="10">
    <source>
        <dbReference type="Proteomes" id="UP000037460"/>
    </source>
</evidence>
<dbReference type="Pfam" id="PF04815">
    <property type="entry name" value="Sec23_helical"/>
    <property type="match status" value="1"/>
</dbReference>
<evidence type="ECO:0000259" key="5">
    <source>
        <dbReference type="Pfam" id="PF04810"/>
    </source>
</evidence>
<feature type="domain" description="Sec23/Sec24 beta-sandwich" evidence="8">
    <location>
        <begin position="368"/>
        <end position="451"/>
    </location>
</feature>
<organism evidence="9 10">
    <name type="scientific">Chrysochromulina tobinii</name>
    <dbReference type="NCBI Taxonomy" id="1460289"/>
    <lineage>
        <taxon>Eukaryota</taxon>
        <taxon>Haptista</taxon>
        <taxon>Haptophyta</taxon>
        <taxon>Prymnesiophyceae</taxon>
        <taxon>Prymnesiales</taxon>
        <taxon>Chrysochromulinaceae</taxon>
        <taxon>Chrysochromulina</taxon>
    </lineage>
</organism>
<keyword evidence="2" id="KW-0813">Transport</keyword>
<dbReference type="GO" id="GO:0000149">
    <property type="term" value="F:SNARE binding"/>
    <property type="evidence" value="ECO:0007669"/>
    <property type="project" value="TreeGrafter"/>
</dbReference>
<accession>A0A0M0J8G0</accession>
<reference evidence="10" key="1">
    <citation type="journal article" date="2015" name="PLoS Genet.">
        <title>Genome Sequence and Transcriptome Analyses of Chrysochromulina tobin: Metabolic Tools for Enhanced Algal Fitness in the Prominent Order Prymnesiales (Haptophyceae).</title>
        <authorList>
            <person name="Hovde B.T."/>
            <person name="Deodato C.R."/>
            <person name="Hunsperger H.M."/>
            <person name="Ryken S.A."/>
            <person name="Yost W."/>
            <person name="Jha R.K."/>
            <person name="Patterson J."/>
            <person name="Monnat R.J. Jr."/>
            <person name="Barlow S.B."/>
            <person name="Starkenburg S.R."/>
            <person name="Cattolico R.A."/>
        </authorList>
    </citation>
    <scope>NUCLEOTIDE SEQUENCE</scope>
    <source>
        <strain evidence="10">CCMP291</strain>
    </source>
</reference>
<dbReference type="InterPro" id="IPR029006">
    <property type="entry name" value="ADF-H/Gelsolin-like_dom_sf"/>
</dbReference>
<dbReference type="EMBL" id="JWZX01003243">
    <property type="protein sequence ID" value="KOO22881.1"/>
    <property type="molecule type" value="Genomic_DNA"/>
</dbReference>
<dbReference type="Proteomes" id="UP000037460">
    <property type="component" value="Unassembled WGS sequence"/>
</dbReference>
<dbReference type="GO" id="GO:0008270">
    <property type="term" value="F:zinc ion binding"/>
    <property type="evidence" value="ECO:0007669"/>
    <property type="project" value="InterPro"/>
</dbReference>
<name>A0A0M0J8G0_9EUKA</name>
<dbReference type="Pfam" id="PF04811">
    <property type="entry name" value="Sec23_trunk"/>
    <property type="match status" value="1"/>
</dbReference>
<dbReference type="SUPFAM" id="SSF53300">
    <property type="entry name" value="vWA-like"/>
    <property type="match status" value="1"/>
</dbReference>
<dbReference type="SUPFAM" id="SSF82919">
    <property type="entry name" value="Zn-finger domain of Sec23/24"/>
    <property type="match status" value="1"/>
</dbReference>
<dbReference type="GO" id="GO:0030127">
    <property type="term" value="C:COPII vesicle coat"/>
    <property type="evidence" value="ECO:0007669"/>
    <property type="project" value="InterPro"/>
</dbReference>
<dbReference type="InterPro" id="IPR036465">
    <property type="entry name" value="vWFA_dom_sf"/>
</dbReference>
<evidence type="ECO:0000259" key="7">
    <source>
        <dbReference type="Pfam" id="PF04815"/>
    </source>
</evidence>
<dbReference type="Gene3D" id="3.40.50.410">
    <property type="entry name" value="von Willebrand factor, type A domain"/>
    <property type="match status" value="1"/>
</dbReference>
<dbReference type="Pfam" id="PF04810">
    <property type="entry name" value="zf-Sec23_Sec24"/>
    <property type="match status" value="1"/>
</dbReference>
<gene>
    <name evidence="9" type="ORF">Ctob_002049</name>
</gene>
<dbReference type="InterPro" id="IPR006900">
    <property type="entry name" value="Sec23/24_helical_dom"/>
</dbReference>
<evidence type="ECO:0000313" key="9">
    <source>
        <dbReference type="EMBL" id="KOO22881.1"/>
    </source>
</evidence>
<dbReference type="OrthoDB" id="49016at2759"/>
<feature type="domain" description="Zinc finger Sec23/Sec24-type" evidence="5">
    <location>
        <begin position="49"/>
        <end position="87"/>
    </location>
</feature>
<dbReference type="GO" id="GO:0090110">
    <property type="term" value="P:COPII-coated vesicle cargo loading"/>
    <property type="evidence" value="ECO:0007669"/>
    <property type="project" value="TreeGrafter"/>
</dbReference>
<dbReference type="PANTHER" id="PTHR13803:SF4">
    <property type="entry name" value="SECRETORY 24CD, ISOFORM C"/>
    <property type="match status" value="1"/>
</dbReference>
<dbReference type="Pfam" id="PF00626">
    <property type="entry name" value="Gelsolin"/>
    <property type="match status" value="1"/>
</dbReference>
<evidence type="ECO:0000256" key="3">
    <source>
        <dbReference type="ARBA" id="ARBA00022927"/>
    </source>
</evidence>
<dbReference type="Gene3D" id="1.20.120.730">
    <property type="entry name" value="Sec23/Sec24 helical domain"/>
    <property type="match status" value="1"/>
</dbReference>
<dbReference type="SUPFAM" id="SSF81811">
    <property type="entry name" value="Helical domain of Sec23/24"/>
    <property type="match status" value="1"/>
</dbReference>
<dbReference type="InterPro" id="IPR006896">
    <property type="entry name" value="Sec23/24_trunk_dom"/>
</dbReference>
<dbReference type="InterPro" id="IPR036174">
    <property type="entry name" value="Znf_Sec23_Sec24_sf"/>
</dbReference>
<dbReference type="InterPro" id="IPR012990">
    <property type="entry name" value="Beta-sandwich_Sec23_24"/>
</dbReference>
<protein>
    <submittedName>
        <fullName evidence="9">Protein transport protein sec24-like protein</fullName>
    </submittedName>
</protein>
<dbReference type="InterPro" id="IPR007123">
    <property type="entry name" value="Gelsolin-like_dom"/>
</dbReference>
<keyword evidence="10" id="KW-1185">Reference proteome</keyword>
<dbReference type="Gene3D" id="2.30.30.380">
    <property type="entry name" value="Zn-finger domain of Sec23/24"/>
    <property type="match status" value="1"/>
</dbReference>
<dbReference type="GO" id="GO:0070971">
    <property type="term" value="C:endoplasmic reticulum exit site"/>
    <property type="evidence" value="ECO:0007669"/>
    <property type="project" value="TreeGrafter"/>
</dbReference>
<dbReference type="SUPFAM" id="SSF82754">
    <property type="entry name" value="C-terminal, gelsolin-like domain of Sec23/24"/>
    <property type="match status" value="1"/>
</dbReference>
<dbReference type="InterPro" id="IPR050550">
    <property type="entry name" value="SEC23_SEC24_subfamily"/>
</dbReference>
<evidence type="ECO:0000259" key="6">
    <source>
        <dbReference type="Pfam" id="PF04811"/>
    </source>
</evidence>
<keyword evidence="3" id="KW-0653">Protein transport</keyword>
<dbReference type="Gene3D" id="2.60.40.1670">
    <property type="entry name" value="beta-sandwich domain of Sec23/24"/>
    <property type="match status" value="1"/>
</dbReference>
<dbReference type="Pfam" id="PF08033">
    <property type="entry name" value="Sec23_BS"/>
    <property type="match status" value="1"/>
</dbReference>
<dbReference type="SUPFAM" id="SSF81995">
    <property type="entry name" value="beta-sandwich domain of Sec23/24"/>
    <property type="match status" value="1"/>
</dbReference>
<sequence>MRLTLNQVINTGELLTSSGMPFAVVAQPLAEVPPCDGPVPVVDFGDLGPVRCERCRAYVNPFFAFNDGGRSYTCNLCGHVNQTPRDYYCEIDHNGYRRDHRERAELCRGLCDFVAPAEYQARPPRPPPIVVLLEASIASVTSGIFHAVIASLGAILPTLPPYTEFALVTFDEGVHFYHVGAEGTLRTMSVPDNTEVCLPLPPSALLMRLGDALDHVEQILKALPELVTHSQKADTAFGSALQACHLLLEKTGGRLLCFQHVLPVLGHMKLQQRDDVRLYGTDKERALFAPPEGTGWEALAKEMAKAQVCVSSFHFTSSAYVDVAACAILATRTGGQVYLYQSCVPEQRDVWALKLEVELGRNLRRDFGFEGVMRFRCSKGLSVDEYLMGCTPPPGQMEVDVPGIDADHAFAVTLKHDDKLEDGAPAYVQCALLYTTSAGQRRVRVLTLGLQSTSAMASLYRYADLDALLNVMLRQSIALARKQNMHQVRESVVNATVKMLYCYRKMCASASTAAGQLILPESLKLLPLYTLSLTKNGVLRAGTDVRADERNALMAAGSRMPVASSVAFVYPRLFGVHTLDEYACALEADGTPRLPSMTSLSVEKLEADGAFLLDDATALYLWIGRGVPAAFLEQLLRVRTLEGYDCSRLRVPTLDNDVSIRANRLVNAVRSQRPQLFQSVRVLTAKDPLEGRFLSMLTEDRAQTAMSYVEFLCHVHRQIQQKFTT</sequence>
<feature type="domain" description="Sec23/Sec24 trunk" evidence="6">
    <location>
        <begin position="125"/>
        <end position="349"/>
    </location>
</feature>
<evidence type="ECO:0000256" key="2">
    <source>
        <dbReference type="ARBA" id="ARBA00022448"/>
    </source>
</evidence>
<feature type="domain" description="Sec23/Sec24 helical" evidence="7">
    <location>
        <begin position="464"/>
        <end position="566"/>
    </location>
</feature>